<dbReference type="Proteomes" id="UP001217089">
    <property type="component" value="Unassembled WGS sequence"/>
</dbReference>
<feature type="signal peptide" evidence="7">
    <location>
        <begin position="1"/>
        <end position="23"/>
    </location>
</feature>
<evidence type="ECO:0000256" key="1">
    <source>
        <dbReference type="ARBA" id="ARBA00004613"/>
    </source>
</evidence>
<feature type="chain" id="PRO_5045711376" description="TGF-beta family profile domain-containing protein" evidence="7">
    <location>
        <begin position="24"/>
        <end position="430"/>
    </location>
</feature>
<name>A0ABQ9FB56_TEGGR</name>
<comment type="subcellular location">
    <subcellularLocation>
        <location evidence="1">Secreted</location>
    </subcellularLocation>
</comment>
<dbReference type="PROSITE" id="PS51362">
    <property type="entry name" value="TGF_BETA_2"/>
    <property type="match status" value="1"/>
</dbReference>
<dbReference type="EMBL" id="JARBDR010000342">
    <property type="protein sequence ID" value="KAJ8313495.1"/>
    <property type="molecule type" value="Genomic_DNA"/>
</dbReference>
<evidence type="ECO:0000259" key="8">
    <source>
        <dbReference type="PROSITE" id="PS51362"/>
    </source>
</evidence>
<feature type="domain" description="TGF-beta family profile" evidence="8">
    <location>
        <begin position="315"/>
        <end position="430"/>
    </location>
</feature>
<gene>
    <name evidence="9" type="ORF">KUTeg_008056</name>
</gene>
<dbReference type="PANTHER" id="PTHR11848">
    <property type="entry name" value="TGF-BETA FAMILY"/>
    <property type="match status" value="1"/>
</dbReference>
<evidence type="ECO:0000256" key="6">
    <source>
        <dbReference type="RuleBase" id="RU000354"/>
    </source>
</evidence>
<protein>
    <recommendedName>
        <fullName evidence="8">TGF-beta family profile domain-containing protein</fullName>
    </recommendedName>
</protein>
<dbReference type="Pfam" id="PF00688">
    <property type="entry name" value="TGFb_propeptide"/>
    <property type="match status" value="1"/>
</dbReference>
<evidence type="ECO:0000256" key="7">
    <source>
        <dbReference type="SAM" id="SignalP"/>
    </source>
</evidence>
<keyword evidence="5" id="KW-1015">Disulfide bond</keyword>
<dbReference type="SMART" id="SM00204">
    <property type="entry name" value="TGFB"/>
    <property type="match status" value="1"/>
</dbReference>
<keyword evidence="7" id="KW-0732">Signal</keyword>
<organism evidence="9 10">
    <name type="scientific">Tegillarca granosa</name>
    <name type="common">Malaysian cockle</name>
    <name type="synonym">Anadara granosa</name>
    <dbReference type="NCBI Taxonomy" id="220873"/>
    <lineage>
        <taxon>Eukaryota</taxon>
        <taxon>Metazoa</taxon>
        <taxon>Spiralia</taxon>
        <taxon>Lophotrochozoa</taxon>
        <taxon>Mollusca</taxon>
        <taxon>Bivalvia</taxon>
        <taxon>Autobranchia</taxon>
        <taxon>Pteriomorphia</taxon>
        <taxon>Arcoida</taxon>
        <taxon>Arcoidea</taxon>
        <taxon>Arcidae</taxon>
        <taxon>Tegillarca</taxon>
    </lineage>
</organism>
<dbReference type="InterPro" id="IPR015615">
    <property type="entry name" value="TGF-beta-rel"/>
</dbReference>
<dbReference type="SUPFAM" id="SSF57501">
    <property type="entry name" value="Cystine-knot cytokines"/>
    <property type="match status" value="1"/>
</dbReference>
<sequence length="430" mass="49359">MSNTNMHSVLAIVCYIFVSTVSANSIRDRIRQLENEGHDLSHIEQANLRRVISQNSDMDSYMNENVYGNNETMSSDNNHGNETPSRCKSCAIREEQKKHRIEGIKKKISHALNLDLTNMPNATGVKLPKVPSFLRLMERYERESNSPYRQYQDYEDEEDEFGQPERTYTFARQPPDNLFIEDPNASFFSIPNMVGKTPYKAYLWIYIKPSDAISPNITEINLYAMHPPEVQGDPPIRRRLQSKRRHFDNLVGWHHFNVISEVQRWSANPRNNHGVVIEALDLNGNNLVVLPPTVGIDEEYIPMLDIRTTLRVTRRSKRSAVALLCDDTTQYEACCRYPLMVDFVEFGWDFVIAPNTYQAYYCAGECQSENLDATDHAIIVNQHTSLPGTNPGPCCTPTRMSALSMLYWDVDQSVQYTRLPNMKVERCGCA</sequence>
<dbReference type="CDD" id="cd13751">
    <property type="entry name" value="TGF_beta_GDF8_like"/>
    <property type="match status" value="1"/>
</dbReference>
<dbReference type="InterPro" id="IPR001111">
    <property type="entry name" value="TGF-b_propeptide"/>
</dbReference>
<comment type="similarity">
    <text evidence="2 6">Belongs to the TGF-beta family.</text>
</comment>
<dbReference type="PANTHER" id="PTHR11848:SF262">
    <property type="entry name" value="LD29161P"/>
    <property type="match status" value="1"/>
</dbReference>
<comment type="caution">
    <text evidence="9">The sequence shown here is derived from an EMBL/GenBank/DDBJ whole genome shotgun (WGS) entry which is preliminary data.</text>
</comment>
<keyword evidence="3" id="KW-0964">Secreted</keyword>
<dbReference type="InterPro" id="IPR017948">
    <property type="entry name" value="TGFb_CS"/>
</dbReference>
<keyword evidence="10" id="KW-1185">Reference proteome</keyword>
<dbReference type="Pfam" id="PF00019">
    <property type="entry name" value="TGF_beta"/>
    <property type="match status" value="1"/>
</dbReference>
<evidence type="ECO:0000256" key="4">
    <source>
        <dbReference type="ARBA" id="ARBA00023030"/>
    </source>
</evidence>
<reference evidence="9 10" key="1">
    <citation type="submission" date="2022-12" db="EMBL/GenBank/DDBJ databases">
        <title>Chromosome-level genome of Tegillarca granosa.</title>
        <authorList>
            <person name="Kim J."/>
        </authorList>
    </citation>
    <scope>NUCLEOTIDE SEQUENCE [LARGE SCALE GENOMIC DNA]</scope>
    <source>
        <strain evidence="9">Teg-2019</strain>
        <tissue evidence="9">Adductor muscle</tissue>
    </source>
</reference>
<evidence type="ECO:0000256" key="2">
    <source>
        <dbReference type="ARBA" id="ARBA00006656"/>
    </source>
</evidence>
<dbReference type="InterPro" id="IPR001839">
    <property type="entry name" value="TGF-b_C"/>
</dbReference>
<dbReference type="Gene3D" id="2.60.120.970">
    <property type="match status" value="1"/>
</dbReference>
<dbReference type="InterPro" id="IPR029034">
    <property type="entry name" value="Cystine-knot_cytokine"/>
</dbReference>
<proteinExistence type="inferred from homology"/>
<dbReference type="Gene3D" id="2.10.90.10">
    <property type="entry name" value="Cystine-knot cytokines"/>
    <property type="match status" value="1"/>
</dbReference>
<evidence type="ECO:0000313" key="10">
    <source>
        <dbReference type="Proteomes" id="UP001217089"/>
    </source>
</evidence>
<keyword evidence="4 6" id="KW-0339">Growth factor</keyword>
<dbReference type="PROSITE" id="PS00250">
    <property type="entry name" value="TGF_BETA_1"/>
    <property type="match status" value="1"/>
</dbReference>
<accession>A0ABQ9FB56</accession>
<evidence type="ECO:0000313" key="9">
    <source>
        <dbReference type="EMBL" id="KAJ8313495.1"/>
    </source>
</evidence>
<evidence type="ECO:0000256" key="5">
    <source>
        <dbReference type="ARBA" id="ARBA00023157"/>
    </source>
</evidence>
<evidence type="ECO:0000256" key="3">
    <source>
        <dbReference type="ARBA" id="ARBA00022525"/>
    </source>
</evidence>